<keyword evidence="3 6" id="KW-0812">Transmembrane</keyword>
<evidence type="ECO:0000313" key="8">
    <source>
        <dbReference type="EMBL" id="KLT44705.1"/>
    </source>
</evidence>
<dbReference type="GeneID" id="28982924"/>
<dbReference type="PANTHER" id="PTHR12483">
    <property type="entry name" value="SOLUTE CARRIER FAMILY 31 COPPER TRANSPORTERS"/>
    <property type="match status" value="1"/>
</dbReference>
<feature type="compositionally biased region" description="Polar residues" evidence="7">
    <location>
        <begin position="172"/>
        <end position="187"/>
    </location>
</feature>
<proteinExistence type="inferred from homology"/>
<keyword evidence="6" id="KW-0187">Copper transport</keyword>
<dbReference type="AlphaFoldDB" id="A0A0J0XUG0"/>
<name>A0A0J0XUG0_9TREE</name>
<sequence length="187" mass="20590">MNHGSSGAASNATSCEVSMLWNWNTVDTCVLASGWHITGRGLFAVTCIGVAAMAMLRECVLHLCVRYDHLVKRQLSRRYAAGRVAPWAPARATPLQQLLRAVLHVGSTALGFLLMLILMSFNGYIFVSVLLGHGMGKYFCDWVTIHKDPRWELPPPATSEARAEQWKEKPSECSTASTPTEQKQACV</sequence>
<dbReference type="GO" id="GO:0016020">
    <property type="term" value="C:membrane"/>
    <property type="evidence" value="ECO:0007669"/>
    <property type="project" value="UniProtKB-SubCell"/>
</dbReference>
<feature type="region of interest" description="Disordered" evidence="7">
    <location>
        <begin position="153"/>
        <end position="187"/>
    </location>
</feature>
<dbReference type="PANTHER" id="PTHR12483:SF73">
    <property type="entry name" value="COPPER TRANSPORT PROTEIN CTR3"/>
    <property type="match status" value="1"/>
</dbReference>
<accession>A0A0J0XUG0</accession>
<evidence type="ECO:0000256" key="2">
    <source>
        <dbReference type="ARBA" id="ARBA00006921"/>
    </source>
</evidence>
<dbReference type="EMBL" id="KQ087185">
    <property type="protein sequence ID" value="KLT44705.1"/>
    <property type="molecule type" value="Genomic_DNA"/>
</dbReference>
<dbReference type="Proteomes" id="UP000053611">
    <property type="component" value="Unassembled WGS sequence"/>
</dbReference>
<feature type="transmembrane region" description="Helical" evidence="6">
    <location>
        <begin position="41"/>
        <end position="65"/>
    </location>
</feature>
<keyword evidence="6" id="KW-0406">Ion transport</keyword>
<gene>
    <name evidence="8" type="ORF">CC85DRAFT_283340</name>
</gene>
<evidence type="ECO:0000256" key="3">
    <source>
        <dbReference type="ARBA" id="ARBA00022692"/>
    </source>
</evidence>
<evidence type="ECO:0000313" key="9">
    <source>
        <dbReference type="Proteomes" id="UP000053611"/>
    </source>
</evidence>
<organism evidence="8 9">
    <name type="scientific">Cutaneotrichosporon oleaginosum</name>
    <dbReference type="NCBI Taxonomy" id="879819"/>
    <lineage>
        <taxon>Eukaryota</taxon>
        <taxon>Fungi</taxon>
        <taxon>Dikarya</taxon>
        <taxon>Basidiomycota</taxon>
        <taxon>Agaricomycotina</taxon>
        <taxon>Tremellomycetes</taxon>
        <taxon>Trichosporonales</taxon>
        <taxon>Trichosporonaceae</taxon>
        <taxon>Cutaneotrichosporon</taxon>
    </lineage>
</organism>
<dbReference type="RefSeq" id="XP_018281196.1">
    <property type="nucleotide sequence ID" value="XM_018422321.1"/>
</dbReference>
<dbReference type="OrthoDB" id="161814at2759"/>
<evidence type="ECO:0000256" key="5">
    <source>
        <dbReference type="ARBA" id="ARBA00023136"/>
    </source>
</evidence>
<keyword evidence="9" id="KW-1185">Reference proteome</keyword>
<dbReference type="GO" id="GO:0005375">
    <property type="term" value="F:copper ion transmembrane transporter activity"/>
    <property type="evidence" value="ECO:0007669"/>
    <property type="project" value="UniProtKB-UniRule"/>
</dbReference>
<comment type="subcellular location">
    <subcellularLocation>
        <location evidence="1 6">Membrane</location>
        <topology evidence="1 6">Multi-pass membrane protein</topology>
    </subcellularLocation>
</comment>
<evidence type="ECO:0000256" key="4">
    <source>
        <dbReference type="ARBA" id="ARBA00022989"/>
    </source>
</evidence>
<evidence type="ECO:0000256" key="1">
    <source>
        <dbReference type="ARBA" id="ARBA00004141"/>
    </source>
</evidence>
<evidence type="ECO:0000256" key="6">
    <source>
        <dbReference type="RuleBase" id="RU367022"/>
    </source>
</evidence>
<comment type="similarity">
    <text evidence="2 6">Belongs to the copper transporter (Ctr) (TC 1.A.56) family. SLC31A subfamily.</text>
</comment>
<evidence type="ECO:0000256" key="7">
    <source>
        <dbReference type="SAM" id="MobiDB-lite"/>
    </source>
</evidence>
<keyword evidence="6" id="KW-0186">Copper</keyword>
<dbReference type="Pfam" id="PF04145">
    <property type="entry name" value="Ctr"/>
    <property type="match status" value="1"/>
</dbReference>
<keyword evidence="6" id="KW-0813">Transport</keyword>
<feature type="transmembrane region" description="Helical" evidence="6">
    <location>
        <begin position="101"/>
        <end position="127"/>
    </location>
</feature>
<keyword evidence="5 6" id="KW-0472">Membrane</keyword>
<dbReference type="STRING" id="879819.A0A0J0XUG0"/>
<protein>
    <recommendedName>
        <fullName evidence="6">Copper transport protein</fullName>
    </recommendedName>
</protein>
<dbReference type="InterPro" id="IPR007274">
    <property type="entry name" value="Cop_transporter"/>
</dbReference>
<reference evidence="8 9" key="1">
    <citation type="submission" date="2015-03" db="EMBL/GenBank/DDBJ databases">
        <title>Genomics and transcriptomics of the oil-accumulating basidiomycete yeast T. oleaginosus allow insights into substrate utilization and the diverse evolutionary trajectories of mating systems in fungi.</title>
        <authorList>
            <consortium name="DOE Joint Genome Institute"/>
            <person name="Kourist R."/>
            <person name="Kracht O."/>
            <person name="Bracharz F."/>
            <person name="Lipzen A."/>
            <person name="Nolan M."/>
            <person name="Ohm R."/>
            <person name="Grigoriev I."/>
            <person name="Sun S."/>
            <person name="Heitman J."/>
            <person name="Bruck T."/>
            <person name="Nowrousian M."/>
        </authorList>
    </citation>
    <scope>NUCLEOTIDE SEQUENCE [LARGE SCALE GENOMIC DNA]</scope>
    <source>
        <strain evidence="8 9">IBC0246</strain>
    </source>
</reference>
<feature type="compositionally biased region" description="Basic and acidic residues" evidence="7">
    <location>
        <begin position="161"/>
        <end position="171"/>
    </location>
</feature>
<keyword evidence="4 6" id="KW-1133">Transmembrane helix</keyword>